<dbReference type="CDD" id="cd06225">
    <property type="entry name" value="HAMP"/>
    <property type="match status" value="1"/>
</dbReference>
<dbReference type="InterPro" id="IPR036097">
    <property type="entry name" value="HisK_dim/P_sf"/>
</dbReference>
<dbReference type="Pfam" id="PF02518">
    <property type="entry name" value="HATPase_c"/>
    <property type="match status" value="1"/>
</dbReference>
<comment type="catalytic activity">
    <reaction evidence="1">
        <text>ATP + protein L-histidine = ADP + protein N-phospho-L-histidine.</text>
        <dbReference type="EC" id="2.7.13.3"/>
    </reaction>
</comment>
<evidence type="ECO:0000256" key="1">
    <source>
        <dbReference type="ARBA" id="ARBA00000085"/>
    </source>
</evidence>
<keyword evidence="9" id="KW-1133">Transmembrane helix</keyword>
<keyword evidence="8" id="KW-0418">Kinase</keyword>
<dbReference type="EMBL" id="CP019609">
    <property type="protein sequence ID" value="AQP53026.1"/>
    <property type="molecule type" value="Genomic_DNA"/>
</dbReference>
<dbReference type="FunFam" id="3.30.565.10:FF:000006">
    <property type="entry name" value="Sensor histidine kinase WalK"/>
    <property type="match status" value="1"/>
</dbReference>
<evidence type="ECO:0000256" key="3">
    <source>
        <dbReference type="ARBA" id="ARBA00012438"/>
    </source>
</evidence>
<evidence type="ECO:0000256" key="4">
    <source>
        <dbReference type="ARBA" id="ARBA00015735"/>
    </source>
</evidence>
<keyword evidence="11" id="KW-0472">Membrane</keyword>
<evidence type="ECO:0000256" key="6">
    <source>
        <dbReference type="ARBA" id="ARBA00022679"/>
    </source>
</evidence>
<evidence type="ECO:0000256" key="7">
    <source>
        <dbReference type="ARBA" id="ARBA00022692"/>
    </source>
</evidence>
<dbReference type="AlphaFoldDB" id="A0A1Q2D3R1"/>
<evidence type="ECO:0000313" key="12">
    <source>
        <dbReference type="EMBL" id="AQP53026.1"/>
    </source>
</evidence>
<dbReference type="GO" id="GO:0000155">
    <property type="term" value="F:phosphorelay sensor kinase activity"/>
    <property type="evidence" value="ECO:0007669"/>
    <property type="project" value="InterPro"/>
</dbReference>
<dbReference type="STRING" id="633807.BW732_01485"/>
<comment type="subcellular location">
    <subcellularLocation>
        <location evidence="2">Membrane</location>
        <topology evidence="2">Multi-pass membrane protein</topology>
    </subcellularLocation>
</comment>
<dbReference type="PANTHER" id="PTHR45528">
    <property type="entry name" value="SENSOR HISTIDINE KINASE CPXA"/>
    <property type="match status" value="1"/>
</dbReference>
<dbReference type="InterPro" id="IPR003661">
    <property type="entry name" value="HisK_dim/P_dom"/>
</dbReference>
<accession>A0A1Q2D3R1</accession>
<dbReference type="EC" id="2.7.13.3" evidence="3"/>
<dbReference type="SUPFAM" id="SSF55874">
    <property type="entry name" value="ATPase domain of HSP90 chaperone/DNA topoisomerase II/histidine kinase"/>
    <property type="match status" value="1"/>
</dbReference>
<dbReference type="InterPro" id="IPR005467">
    <property type="entry name" value="His_kinase_dom"/>
</dbReference>
<evidence type="ECO:0000256" key="11">
    <source>
        <dbReference type="ARBA" id="ARBA00023136"/>
    </source>
</evidence>
<keyword evidence="7" id="KW-0812">Transmembrane</keyword>
<dbReference type="RefSeq" id="WP_077275124.1">
    <property type="nucleotide sequence ID" value="NZ_CP019609.1"/>
</dbReference>
<dbReference type="InterPro" id="IPR004358">
    <property type="entry name" value="Sig_transdc_His_kin-like_C"/>
</dbReference>
<protein>
    <recommendedName>
        <fullName evidence="4">Signal transduction histidine-protein kinase ArlS</fullName>
        <ecNumber evidence="3">2.7.13.3</ecNumber>
    </recommendedName>
</protein>
<dbReference type="Pfam" id="PF00672">
    <property type="entry name" value="HAMP"/>
    <property type="match status" value="1"/>
</dbReference>
<dbReference type="SUPFAM" id="SSF158472">
    <property type="entry name" value="HAMP domain-like"/>
    <property type="match status" value="1"/>
</dbReference>
<dbReference type="FunFam" id="1.10.287.130:FF:000001">
    <property type="entry name" value="Two-component sensor histidine kinase"/>
    <property type="match status" value="1"/>
</dbReference>
<dbReference type="InterPro" id="IPR041610">
    <property type="entry name" value="ArlS_N"/>
</dbReference>
<dbReference type="InterPro" id="IPR050398">
    <property type="entry name" value="HssS/ArlS-like"/>
</dbReference>
<dbReference type="SMART" id="SM00304">
    <property type="entry name" value="HAMP"/>
    <property type="match status" value="1"/>
</dbReference>
<dbReference type="PRINTS" id="PR00344">
    <property type="entry name" value="BCTRLSENSOR"/>
</dbReference>
<dbReference type="OrthoDB" id="9786919at2"/>
<keyword evidence="10" id="KW-0902">Two-component regulatory system</keyword>
<evidence type="ECO:0000256" key="9">
    <source>
        <dbReference type="ARBA" id="ARBA00022989"/>
    </source>
</evidence>
<dbReference type="KEGG" id="vpi:BW732_01485"/>
<evidence type="ECO:0000313" key="13">
    <source>
        <dbReference type="Proteomes" id="UP000188246"/>
    </source>
</evidence>
<dbReference type="GO" id="GO:0016020">
    <property type="term" value="C:membrane"/>
    <property type="evidence" value="ECO:0007669"/>
    <property type="project" value="UniProtKB-SubCell"/>
</dbReference>
<evidence type="ECO:0000256" key="2">
    <source>
        <dbReference type="ARBA" id="ARBA00004141"/>
    </source>
</evidence>
<dbReference type="Proteomes" id="UP000188246">
    <property type="component" value="Chromosome"/>
</dbReference>
<dbReference type="SMART" id="SM00388">
    <property type="entry name" value="HisKA"/>
    <property type="match status" value="1"/>
</dbReference>
<gene>
    <name evidence="12" type="ORF">BW732_01485</name>
</gene>
<dbReference type="SMART" id="SM00387">
    <property type="entry name" value="HATPase_c"/>
    <property type="match status" value="1"/>
</dbReference>
<sequence length="516" mass="59429">MKARIKKLRESSKFSFKSITLKWTLLTALSISVLFTAFGFVTYQITSKVIVNQEEANFNRTMDEIVSRLGRSRDPLTLSSSVFYLKETAGDFLGNKYYDRETLESNLMNLNSFISELSQPELNVKIYSDEGVVLFETKNFYLPFDVEGQRKMMIETFNNRTGILMTRPIYSHEGDDLVGYAQGFFELTNYYSIRKKLLETLVVVSVVGMFISLVAGFLLSTYFTYPLRKMAKTINSIEEAPHTGVRMPVPKAEDEIADLAKAFNNMLERMQRFIQQQQQFVEDVSHELRTPVAVIEGHLSLLNRWGKDDPQVLAESLDASLQEIVRMKSLVQEMLDLSRAEQSDFHYKDRVSNAKEVVHTTVNNFRMLYPEFTFNLDDDLSKEKEIKIYRNHLEQILIILLDNAVKYSTDRKEILISMSLSYKYLEIMVQDFGEGISPENIEQVFNRFYRVDKARARHTGGNGLGLSIASQLVENYDGKMTLKSVLNHGSAFTFYIPLKRDGLDDTTDKQQNEESQ</sequence>
<dbReference type="PROSITE" id="PS50109">
    <property type="entry name" value="HIS_KIN"/>
    <property type="match status" value="1"/>
</dbReference>
<evidence type="ECO:0000256" key="5">
    <source>
        <dbReference type="ARBA" id="ARBA00022553"/>
    </source>
</evidence>
<dbReference type="Gene3D" id="6.10.340.10">
    <property type="match status" value="1"/>
</dbReference>
<evidence type="ECO:0000256" key="8">
    <source>
        <dbReference type="ARBA" id="ARBA00022777"/>
    </source>
</evidence>
<dbReference type="PROSITE" id="PS50885">
    <property type="entry name" value="HAMP"/>
    <property type="match status" value="1"/>
</dbReference>
<dbReference type="Gene3D" id="1.10.287.130">
    <property type="match status" value="1"/>
</dbReference>
<name>A0A1Q2D3R1_9ENTE</name>
<dbReference type="Pfam" id="PF00512">
    <property type="entry name" value="HisKA"/>
    <property type="match status" value="1"/>
</dbReference>
<keyword evidence="5" id="KW-0597">Phosphoprotein</keyword>
<dbReference type="InterPro" id="IPR003594">
    <property type="entry name" value="HATPase_dom"/>
</dbReference>
<keyword evidence="13" id="KW-1185">Reference proteome</keyword>
<evidence type="ECO:0000256" key="10">
    <source>
        <dbReference type="ARBA" id="ARBA00023012"/>
    </source>
</evidence>
<dbReference type="CDD" id="cd00082">
    <property type="entry name" value="HisKA"/>
    <property type="match status" value="1"/>
</dbReference>
<dbReference type="Gene3D" id="3.30.565.10">
    <property type="entry name" value="Histidine kinase-like ATPase, C-terminal domain"/>
    <property type="match status" value="1"/>
</dbReference>
<dbReference type="InterPro" id="IPR036890">
    <property type="entry name" value="HATPase_C_sf"/>
</dbReference>
<dbReference type="Pfam" id="PF18719">
    <property type="entry name" value="ArlS_N"/>
    <property type="match status" value="1"/>
</dbReference>
<dbReference type="InterPro" id="IPR003660">
    <property type="entry name" value="HAMP_dom"/>
</dbReference>
<dbReference type="PANTHER" id="PTHR45528:SF12">
    <property type="entry name" value="SENSOR HISTIDINE KINASE ARSS"/>
    <property type="match status" value="1"/>
</dbReference>
<reference evidence="12 13" key="1">
    <citation type="journal article" date="2010" name="Int. J. Syst. Evol. Microbiol.">
        <title>Vagococcus penaei sp. nov., isolated from spoilage microbiota of cooked shrimp (Penaeus vannamei).</title>
        <authorList>
            <person name="Jaffres E."/>
            <person name="Prevost H."/>
            <person name="Rossero A."/>
            <person name="Joffraud J.J."/>
            <person name="Dousset X."/>
        </authorList>
    </citation>
    <scope>NUCLEOTIDE SEQUENCE [LARGE SCALE GENOMIC DNA]</scope>
    <source>
        <strain evidence="12 13">CD276</strain>
    </source>
</reference>
<keyword evidence="6" id="KW-0808">Transferase</keyword>
<dbReference type="SUPFAM" id="SSF47384">
    <property type="entry name" value="Homodimeric domain of signal transducing histidine kinase"/>
    <property type="match status" value="1"/>
</dbReference>
<proteinExistence type="predicted"/>
<organism evidence="12 13">
    <name type="scientific">Vagococcus penaei</name>
    <dbReference type="NCBI Taxonomy" id="633807"/>
    <lineage>
        <taxon>Bacteria</taxon>
        <taxon>Bacillati</taxon>
        <taxon>Bacillota</taxon>
        <taxon>Bacilli</taxon>
        <taxon>Lactobacillales</taxon>
        <taxon>Enterococcaceae</taxon>
        <taxon>Vagococcus</taxon>
    </lineage>
</organism>